<evidence type="ECO:0000313" key="2">
    <source>
        <dbReference type="Proteomes" id="UP001500399"/>
    </source>
</evidence>
<protein>
    <submittedName>
        <fullName evidence="1">YaaR family protein</fullName>
    </submittedName>
</protein>
<accession>A0ABP3CMV4</accession>
<dbReference type="Proteomes" id="UP001500399">
    <property type="component" value="Unassembled WGS sequence"/>
</dbReference>
<comment type="caution">
    <text evidence="1">The sequence shown here is derived from an EMBL/GenBank/DDBJ whole genome shotgun (WGS) entry which is preliminary data.</text>
</comment>
<reference evidence="2" key="1">
    <citation type="journal article" date="2019" name="Int. J. Syst. Evol. Microbiol.">
        <title>The Global Catalogue of Microorganisms (GCM) 10K type strain sequencing project: providing services to taxonomists for standard genome sequencing and annotation.</title>
        <authorList>
            <consortium name="The Broad Institute Genomics Platform"/>
            <consortium name="The Broad Institute Genome Sequencing Center for Infectious Disease"/>
            <person name="Wu L."/>
            <person name="Ma J."/>
        </authorList>
    </citation>
    <scope>NUCLEOTIDE SEQUENCE [LARGE SCALE GENOMIC DNA]</scope>
    <source>
        <strain evidence="2">JCM 8542</strain>
    </source>
</reference>
<dbReference type="InterPro" id="IPR024042">
    <property type="entry name" value="TM1646-like_dom_sf"/>
</dbReference>
<dbReference type="Gene3D" id="1.20.120.490">
    <property type="entry name" value="Hypothetical protein TM1646-like domain"/>
    <property type="match status" value="1"/>
</dbReference>
<dbReference type="EMBL" id="BAAACR010000008">
    <property type="protein sequence ID" value="GAA0210615.1"/>
    <property type="molecule type" value="Genomic_DNA"/>
</dbReference>
<keyword evidence="2" id="KW-1185">Reference proteome</keyword>
<evidence type="ECO:0000313" key="1">
    <source>
        <dbReference type="EMBL" id="GAA0210615.1"/>
    </source>
</evidence>
<sequence>MDAVAMKIDSSITRNTSLAMPRAETDAGVRGAATDFGMELADQESAMSREAMDRLLEQIDKQGARLSKSPTFDELRSYRSLIQSFIGEAVGSMYELRTQAGWDRLGRQKVYTSVRKIDRKLEEMAEKIRLGQSDQLDIIASHDAIRGLLVDLYM</sequence>
<dbReference type="InterPro" id="IPR005585">
    <property type="entry name" value="DUF327"/>
</dbReference>
<organism evidence="1 2">
    <name type="scientific">Selenomonas dianae</name>
    <dbReference type="NCBI Taxonomy" id="135079"/>
    <lineage>
        <taxon>Bacteria</taxon>
        <taxon>Bacillati</taxon>
        <taxon>Bacillota</taxon>
        <taxon>Negativicutes</taxon>
        <taxon>Selenomonadales</taxon>
        <taxon>Selenomonadaceae</taxon>
        <taxon>Selenomonas</taxon>
    </lineage>
</organism>
<gene>
    <name evidence="1" type="ORF">GCM10008919_12430</name>
</gene>
<dbReference type="Pfam" id="PF03885">
    <property type="entry name" value="DUF327"/>
    <property type="match status" value="1"/>
</dbReference>
<dbReference type="SUPFAM" id="SSF158397">
    <property type="entry name" value="TM1646-like"/>
    <property type="match status" value="1"/>
</dbReference>
<proteinExistence type="predicted"/>
<name>A0ABP3CMV4_9FIRM</name>